<dbReference type="Gene3D" id="2.40.160.90">
    <property type="match status" value="1"/>
</dbReference>
<evidence type="ECO:0000313" key="3">
    <source>
        <dbReference type="Proteomes" id="UP000203464"/>
    </source>
</evidence>
<accession>A0A238K567</accession>
<evidence type="ECO:0000313" key="2">
    <source>
        <dbReference type="EMBL" id="SMX38051.1"/>
    </source>
</evidence>
<dbReference type="Proteomes" id="UP000203464">
    <property type="component" value="Unassembled WGS sequence"/>
</dbReference>
<feature type="signal peptide" evidence="1">
    <location>
        <begin position="1"/>
        <end position="20"/>
    </location>
</feature>
<dbReference type="SUPFAM" id="SSF56925">
    <property type="entry name" value="OMPA-like"/>
    <property type="match status" value="1"/>
</dbReference>
<proteinExistence type="predicted"/>
<dbReference type="EMBL" id="FXYD01000002">
    <property type="protein sequence ID" value="SMX38051.1"/>
    <property type="molecule type" value="Genomic_DNA"/>
</dbReference>
<organism evidence="2 3">
    <name type="scientific">Octadecabacter ascidiaceicola</name>
    <dbReference type="NCBI Taxonomy" id="1655543"/>
    <lineage>
        <taxon>Bacteria</taxon>
        <taxon>Pseudomonadati</taxon>
        <taxon>Pseudomonadota</taxon>
        <taxon>Alphaproteobacteria</taxon>
        <taxon>Rhodobacterales</taxon>
        <taxon>Roseobacteraceae</taxon>
        <taxon>Octadecabacter</taxon>
    </lineage>
</organism>
<keyword evidence="1" id="KW-0732">Signal</keyword>
<feature type="chain" id="PRO_5012150201" description="Transferrin-binding protein B C-lobe/N-lobe beta barrel domain-containing protein" evidence="1">
    <location>
        <begin position="21"/>
        <end position="220"/>
    </location>
</feature>
<dbReference type="AlphaFoldDB" id="A0A238K567"/>
<sequence length="220" mass="22903">MCTKSVRVFLVCFAVAGLTACGTEEGFQQVRWNAAEESNDQIARLRDLSITTERNMPTTGSASYAGHAVMRMDRSPFTEFDNIAIVADASMTAEFSGTGTFTGSITNFEAVTSAGTDTQTLVPASGEILIGQDESLIGTGTLNNALAADYAGGFTVDGTSYTVDGVIIGQFIGNRTSDPTPAGITKGVVGGNTTLSTQYAVTDTGALTAFELTVFGETVR</sequence>
<gene>
    <name evidence="2" type="ORF">OCA8868_01655</name>
</gene>
<name>A0A238K567_9RHOB</name>
<keyword evidence="3" id="KW-1185">Reference proteome</keyword>
<dbReference type="PROSITE" id="PS51257">
    <property type="entry name" value="PROKAR_LIPOPROTEIN"/>
    <property type="match status" value="1"/>
</dbReference>
<dbReference type="InterPro" id="IPR011250">
    <property type="entry name" value="OMP/PagP_B-barrel"/>
</dbReference>
<reference evidence="3" key="1">
    <citation type="submission" date="2017-05" db="EMBL/GenBank/DDBJ databases">
        <authorList>
            <person name="Rodrigo-Torres L."/>
            <person name="Arahal R. D."/>
            <person name="Lucena T."/>
        </authorList>
    </citation>
    <scope>NUCLEOTIDE SEQUENCE [LARGE SCALE GENOMIC DNA]</scope>
    <source>
        <strain evidence="3">CECT 8868</strain>
    </source>
</reference>
<protein>
    <recommendedName>
        <fullName evidence="4">Transferrin-binding protein B C-lobe/N-lobe beta barrel domain-containing protein</fullName>
    </recommendedName>
</protein>
<evidence type="ECO:0000256" key="1">
    <source>
        <dbReference type="SAM" id="SignalP"/>
    </source>
</evidence>
<evidence type="ECO:0008006" key="4">
    <source>
        <dbReference type="Google" id="ProtNLM"/>
    </source>
</evidence>